<keyword evidence="4" id="KW-1185">Reference proteome</keyword>
<dbReference type="STRING" id="553469.SAMN04487947_4197"/>
<accession>A0A1I6J9X1</accession>
<feature type="transmembrane region" description="Helical" evidence="2">
    <location>
        <begin position="34"/>
        <end position="57"/>
    </location>
</feature>
<feature type="region of interest" description="Disordered" evidence="1">
    <location>
        <begin position="1"/>
        <end position="22"/>
    </location>
</feature>
<organism evidence="3 4">
    <name type="scientific">Halogeometricum rufum</name>
    <dbReference type="NCBI Taxonomy" id="553469"/>
    <lineage>
        <taxon>Archaea</taxon>
        <taxon>Methanobacteriati</taxon>
        <taxon>Methanobacteriota</taxon>
        <taxon>Stenosarchaea group</taxon>
        <taxon>Halobacteria</taxon>
        <taxon>Halobacteriales</taxon>
        <taxon>Haloferacaceae</taxon>
        <taxon>Halogeometricum</taxon>
    </lineage>
</organism>
<gene>
    <name evidence="3" type="ORF">SAMN04487947_4197</name>
</gene>
<protein>
    <submittedName>
        <fullName evidence="3">Uncharacterized protein</fullName>
    </submittedName>
</protein>
<keyword evidence="2" id="KW-0812">Transmembrane</keyword>
<name>A0A1I6J9X1_9EURY</name>
<evidence type="ECO:0000313" key="3">
    <source>
        <dbReference type="EMBL" id="SFR75741.1"/>
    </source>
</evidence>
<feature type="transmembrane region" description="Helical" evidence="2">
    <location>
        <begin position="109"/>
        <end position="131"/>
    </location>
</feature>
<feature type="transmembrane region" description="Helical" evidence="2">
    <location>
        <begin position="77"/>
        <end position="97"/>
    </location>
</feature>
<evidence type="ECO:0000256" key="1">
    <source>
        <dbReference type="SAM" id="MobiDB-lite"/>
    </source>
</evidence>
<proteinExistence type="predicted"/>
<evidence type="ECO:0000256" key="2">
    <source>
        <dbReference type="SAM" id="Phobius"/>
    </source>
</evidence>
<dbReference type="EMBL" id="FOYT01000007">
    <property type="protein sequence ID" value="SFR75741.1"/>
    <property type="molecule type" value="Genomic_DNA"/>
</dbReference>
<reference evidence="4" key="1">
    <citation type="submission" date="2016-10" db="EMBL/GenBank/DDBJ databases">
        <authorList>
            <person name="Varghese N."/>
            <person name="Submissions S."/>
        </authorList>
    </citation>
    <scope>NUCLEOTIDE SEQUENCE [LARGE SCALE GENOMIC DNA]</scope>
    <source>
        <strain evidence="4">CGMCC 1.7736</strain>
    </source>
</reference>
<dbReference type="Proteomes" id="UP000198531">
    <property type="component" value="Unassembled WGS sequence"/>
</dbReference>
<evidence type="ECO:0000313" key="4">
    <source>
        <dbReference type="Proteomes" id="UP000198531"/>
    </source>
</evidence>
<keyword evidence="2" id="KW-1133">Transmembrane helix</keyword>
<dbReference type="AlphaFoldDB" id="A0A1I6J9X1"/>
<dbReference type="RefSeq" id="WP_089811371.1">
    <property type="nucleotide sequence ID" value="NZ_FOYT01000007.1"/>
</dbReference>
<sequence length="133" mass="14509">MTDRGRTRETGRPREREDAGTGERLRRRLPSLPWLARAAGTALSVVAVGFVLAFLFVVGRGGRLTLLTRPPAMRAVLALPSLVAFLAPSAALGAALAWRNGYWSRRARVHQTVLALLGLGLCWQLWVLGFLPP</sequence>
<keyword evidence="2" id="KW-0472">Membrane</keyword>